<reference evidence="5 6" key="1">
    <citation type="journal article" date="2020" name="ISME J.">
        <title>Uncovering the hidden diversity of litter-decomposition mechanisms in mushroom-forming fungi.</title>
        <authorList>
            <person name="Floudas D."/>
            <person name="Bentzer J."/>
            <person name="Ahren D."/>
            <person name="Johansson T."/>
            <person name="Persson P."/>
            <person name="Tunlid A."/>
        </authorList>
    </citation>
    <scope>NUCLEOTIDE SEQUENCE [LARGE SCALE GENOMIC DNA]</scope>
    <source>
        <strain evidence="5 6">CBS 175.51</strain>
    </source>
</reference>
<comment type="caution">
    <text evidence="5">The sequence shown here is derived from an EMBL/GenBank/DDBJ whole genome shotgun (WGS) entry which is preliminary data.</text>
</comment>
<dbReference type="CDD" id="cd00082">
    <property type="entry name" value="HisKA"/>
    <property type="match status" value="1"/>
</dbReference>
<dbReference type="AlphaFoldDB" id="A0A8H5B193"/>
<feature type="region of interest" description="Disordered" evidence="3">
    <location>
        <begin position="71"/>
        <end position="98"/>
    </location>
</feature>
<dbReference type="InterPro" id="IPR003660">
    <property type="entry name" value="HAMP_dom"/>
</dbReference>
<accession>A0A8H5B193</accession>
<dbReference type="SUPFAM" id="SSF58104">
    <property type="entry name" value="Methyl-accepting chemotaxis protein (MCP) signaling domain"/>
    <property type="match status" value="1"/>
</dbReference>
<keyword evidence="1" id="KW-0597">Phosphoprotein</keyword>
<feature type="domain" description="HAMP" evidence="4">
    <location>
        <begin position="251"/>
        <end position="304"/>
    </location>
</feature>
<dbReference type="Proteomes" id="UP000541558">
    <property type="component" value="Unassembled WGS sequence"/>
</dbReference>
<dbReference type="PANTHER" id="PTHR45339:SF1">
    <property type="entry name" value="HYBRID SIGNAL TRANSDUCTION HISTIDINE KINASE J"/>
    <property type="match status" value="1"/>
</dbReference>
<sequence>MVHSEGSVQSDILILLRASEHVPDADGQFSLPGYHGERSKETEGILRRVEAMMQRMQIAEEMVRILDAETDETDPTDEPLAPPFSTNSTPFYTPPPSPPPEVPYVYASPIPSHQIQGENHCSTCEQSLGNGVADARPFLSFDSTIPTSGDDALASLELNLLKRQVQDVARVCSAVALGDLTQSLSVPPLGREMVHLNQEMVDMIANLRPLEEVSRVVREVAVEGKLGSHALVYNAKGSWKGLMDAVNSLTDTFTSQVRDSTKVLGAVAQGDLSKEMPLADTRGEILDSNNAVNSMVASLRSLADTVSRGTLQSSQGILGGRVDVPDAQGVWLELVGNVNGVCSALTDQVRSVSAVANAVTQGDLTQKVATGRKDEIGTADESVNAMVERLGAFAGGLFEFRLEVEGAEDGQVLPGVWGELTSQLQNMMSTTTVQLREFQDVADAVVAGDLTKSVSAGMEGEMLELKVAMNSMVPFLNLLAKEVTRVAQEIGTEGVLGGQVNVPNVQGTWKVLVDNINVMAMNCTIKVRQITRVTKAVAAGDLTKKIDAGARGEILELKDTVNGMVDTLKAFAEDITCVAKEVGVEGKLGRQAKVAKVSGKWKDLAQNVNVLASNVAITLQVRAIATTTNAVARGDLTKTITGITVKGEMRFLVNTINNMIDRLLLFALEVKKVATEVGMKGRLGAQADVWFMEGIWKELTVSVNTMAGKLAVQVHNFSQISGAAMDGEYKSLITVEASGEMEVLKIHVNRMVLILRDRVLHNENAKDAAHLADKVQGEFMANMSHEIRTPMNGIIGLTELELDGDLSPGQRKMMMAVHTAALAMLITIAPVFA</sequence>
<evidence type="ECO:0000313" key="6">
    <source>
        <dbReference type="Proteomes" id="UP000541558"/>
    </source>
</evidence>
<evidence type="ECO:0000256" key="1">
    <source>
        <dbReference type="ARBA" id="ARBA00022553"/>
    </source>
</evidence>
<dbReference type="EMBL" id="JAACJK010000221">
    <property type="protein sequence ID" value="KAF5314664.1"/>
    <property type="molecule type" value="Genomic_DNA"/>
</dbReference>
<proteinExistence type="predicted"/>
<evidence type="ECO:0000259" key="4">
    <source>
        <dbReference type="PROSITE" id="PS50885"/>
    </source>
</evidence>
<evidence type="ECO:0000256" key="3">
    <source>
        <dbReference type="SAM" id="MobiDB-lite"/>
    </source>
</evidence>
<dbReference type="GO" id="GO:0000155">
    <property type="term" value="F:phosphorelay sensor kinase activity"/>
    <property type="evidence" value="ECO:0007669"/>
    <property type="project" value="InterPro"/>
</dbReference>
<evidence type="ECO:0000313" key="5">
    <source>
        <dbReference type="EMBL" id="KAF5314664.1"/>
    </source>
</evidence>
<dbReference type="PROSITE" id="PS50885">
    <property type="entry name" value="HAMP"/>
    <property type="match status" value="5"/>
</dbReference>
<dbReference type="InterPro" id="IPR003661">
    <property type="entry name" value="HisK_dim/P_dom"/>
</dbReference>
<dbReference type="CDD" id="cd06225">
    <property type="entry name" value="HAMP"/>
    <property type="match status" value="3"/>
</dbReference>
<feature type="domain" description="HAMP" evidence="4">
    <location>
        <begin position="527"/>
        <end position="573"/>
    </location>
</feature>
<dbReference type="InterPro" id="IPR036097">
    <property type="entry name" value="HisK_dim/P_sf"/>
</dbReference>
<dbReference type="Gene3D" id="1.20.120.1530">
    <property type="match status" value="4"/>
</dbReference>
<dbReference type="Gene3D" id="1.10.287.130">
    <property type="match status" value="1"/>
</dbReference>
<evidence type="ECO:0000256" key="2">
    <source>
        <dbReference type="ARBA" id="ARBA00023012"/>
    </source>
</evidence>
<dbReference type="GO" id="GO:0016020">
    <property type="term" value="C:membrane"/>
    <property type="evidence" value="ECO:0007669"/>
    <property type="project" value="InterPro"/>
</dbReference>
<dbReference type="PANTHER" id="PTHR45339">
    <property type="entry name" value="HYBRID SIGNAL TRANSDUCTION HISTIDINE KINASE J"/>
    <property type="match status" value="1"/>
</dbReference>
<protein>
    <recommendedName>
        <fullName evidence="4">HAMP domain-containing protein</fullName>
    </recommendedName>
</protein>
<gene>
    <name evidence="5" type="ORF">D9611_007185</name>
</gene>
<dbReference type="SUPFAM" id="SSF47384">
    <property type="entry name" value="Homodimeric domain of signal transducing histidine kinase"/>
    <property type="match status" value="1"/>
</dbReference>
<dbReference type="SMART" id="SM00304">
    <property type="entry name" value="HAMP"/>
    <property type="match status" value="7"/>
</dbReference>
<dbReference type="SUPFAM" id="SSF158472">
    <property type="entry name" value="HAMP domain-like"/>
    <property type="match status" value="1"/>
</dbReference>
<feature type="domain" description="HAMP" evidence="4">
    <location>
        <begin position="615"/>
        <end position="668"/>
    </location>
</feature>
<organism evidence="5 6">
    <name type="scientific">Ephemerocybe angulata</name>
    <dbReference type="NCBI Taxonomy" id="980116"/>
    <lineage>
        <taxon>Eukaryota</taxon>
        <taxon>Fungi</taxon>
        <taxon>Dikarya</taxon>
        <taxon>Basidiomycota</taxon>
        <taxon>Agaricomycotina</taxon>
        <taxon>Agaricomycetes</taxon>
        <taxon>Agaricomycetidae</taxon>
        <taxon>Agaricales</taxon>
        <taxon>Agaricineae</taxon>
        <taxon>Psathyrellaceae</taxon>
        <taxon>Ephemerocybe</taxon>
    </lineage>
</organism>
<feature type="domain" description="HAMP" evidence="4">
    <location>
        <begin position="159"/>
        <end position="212"/>
    </location>
</feature>
<name>A0A8H5B193_9AGAR</name>
<dbReference type="GO" id="GO:0071474">
    <property type="term" value="P:cellular hyperosmotic response"/>
    <property type="evidence" value="ECO:0007669"/>
    <property type="project" value="TreeGrafter"/>
</dbReference>
<dbReference type="Pfam" id="PF00512">
    <property type="entry name" value="HisKA"/>
    <property type="match status" value="1"/>
</dbReference>
<keyword evidence="6" id="KW-1185">Reference proteome</keyword>
<feature type="domain" description="HAMP" evidence="4">
    <location>
        <begin position="343"/>
        <end position="395"/>
    </location>
</feature>
<keyword evidence="2" id="KW-0902">Two-component regulatory system</keyword>
<dbReference type="OrthoDB" id="10266508at2759"/>
<dbReference type="Pfam" id="PF00672">
    <property type="entry name" value="HAMP"/>
    <property type="match status" value="4"/>
</dbReference>
<dbReference type="SMART" id="SM00388">
    <property type="entry name" value="HisKA"/>
    <property type="match status" value="1"/>
</dbReference>